<dbReference type="PANTHER" id="PTHR46124">
    <property type="entry name" value="D-AMINOACYL-TRNA DEACYLASE"/>
    <property type="match status" value="1"/>
</dbReference>
<dbReference type="InterPro" id="IPR001130">
    <property type="entry name" value="TatD-like"/>
</dbReference>
<dbReference type="Gene3D" id="3.20.20.140">
    <property type="entry name" value="Metal-dependent hydrolases"/>
    <property type="match status" value="1"/>
</dbReference>
<evidence type="ECO:0000313" key="1">
    <source>
        <dbReference type="EMBL" id="MCO6026044.1"/>
    </source>
</evidence>
<protein>
    <submittedName>
        <fullName evidence="1">TatD family hydrolase</fullName>
    </submittedName>
</protein>
<gene>
    <name evidence="1" type="ORF">NG821_09365</name>
</gene>
<proteinExistence type="predicted"/>
<dbReference type="EMBL" id="JAMXLY010000036">
    <property type="protein sequence ID" value="MCO6026044.1"/>
    <property type="molecule type" value="Genomic_DNA"/>
</dbReference>
<dbReference type="Pfam" id="PF01026">
    <property type="entry name" value="TatD_DNase"/>
    <property type="match status" value="1"/>
</dbReference>
<sequence>MPDFKCIDTHAHLYGDEFKDDLPEVIARAKQAGVVKVFLPAIDLPSVAGVMKVSEDYPGFAYPMIGLQPEEVRDDWKEVLSEMRSILDKSYSSDLNGFTGGYRKTPFIAIGECGLDFYWSREFEKAQLAAFEEQVKCSVETRLPLEIHCRKAQNELLHIMKPYEKELPGGVIHCFTGNQKEAEAYLRFSNFSLGIGGVSTFKSSHLREDLPASVPLSRIVLETDSPYMAPVPHRGTRNESAYVVEVLKTLALSYGKSVEEVAAITNENVKRIFGIGIDGSPISDKSTPLPSEKA</sequence>
<dbReference type="InterPro" id="IPR032466">
    <property type="entry name" value="Metal_Hydrolase"/>
</dbReference>
<dbReference type="GO" id="GO:0016787">
    <property type="term" value="F:hydrolase activity"/>
    <property type="evidence" value="ECO:0007669"/>
    <property type="project" value="UniProtKB-KW"/>
</dbReference>
<reference evidence="1 2" key="1">
    <citation type="submission" date="2022-06" db="EMBL/GenBank/DDBJ databases">
        <title>A taxonomic note on the genus Prevotella: Description of four novel genera and emended description of the genera Hallella and Xylanibacter.</title>
        <authorList>
            <person name="Hitch T.C.A."/>
        </authorList>
    </citation>
    <scope>NUCLEOTIDE SEQUENCE [LARGE SCALE GENOMIC DNA]</scope>
    <source>
        <strain evidence="1 2">DSM 100619</strain>
    </source>
</reference>
<dbReference type="PANTHER" id="PTHR46124:SF4">
    <property type="entry name" value="HYDROLASE TATD"/>
    <property type="match status" value="1"/>
</dbReference>
<keyword evidence="2" id="KW-1185">Reference proteome</keyword>
<keyword evidence="1" id="KW-0378">Hydrolase</keyword>
<comment type="caution">
    <text evidence="1">The sequence shown here is derived from an EMBL/GenBank/DDBJ whole genome shotgun (WGS) entry which is preliminary data.</text>
</comment>
<dbReference type="RefSeq" id="WP_252761403.1">
    <property type="nucleotide sequence ID" value="NZ_JAMXLY010000036.1"/>
</dbReference>
<dbReference type="CDD" id="cd01310">
    <property type="entry name" value="TatD_DNAse"/>
    <property type="match status" value="1"/>
</dbReference>
<organism evidence="1 2">
    <name type="scientific">Segatella cerevisiae</name>
    <dbReference type="NCBI Taxonomy" id="2053716"/>
    <lineage>
        <taxon>Bacteria</taxon>
        <taxon>Pseudomonadati</taxon>
        <taxon>Bacteroidota</taxon>
        <taxon>Bacteroidia</taxon>
        <taxon>Bacteroidales</taxon>
        <taxon>Prevotellaceae</taxon>
        <taxon>Segatella</taxon>
    </lineage>
</organism>
<accession>A0ABT1BYI5</accession>
<dbReference type="PIRSF" id="PIRSF005902">
    <property type="entry name" value="DNase_TatD"/>
    <property type="match status" value="1"/>
</dbReference>
<evidence type="ECO:0000313" key="2">
    <source>
        <dbReference type="Proteomes" id="UP001204015"/>
    </source>
</evidence>
<dbReference type="Proteomes" id="UP001204015">
    <property type="component" value="Unassembled WGS sequence"/>
</dbReference>
<name>A0ABT1BYI5_9BACT</name>
<dbReference type="SUPFAM" id="SSF51556">
    <property type="entry name" value="Metallo-dependent hydrolases"/>
    <property type="match status" value="1"/>
</dbReference>